<dbReference type="OrthoDB" id="6339209at2759"/>
<protein>
    <submittedName>
        <fullName evidence="1">Uncharacterized protein</fullName>
    </submittedName>
</protein>
<sequence length="251" mass="28486">MFSENLFAVICLVTCLFVTEASYKPAAELKRLFKIERNKKFIPDNMIGLPDYGHLKSIEAQSATECNIECLKTPKCGQTNAEKLDAKIWNCDLFGWGTGQTESSLDHHHYTMIVNFCEDGFIHEYDSSTYCFNLESLVWEEAEVKCLEHGATLVAIETDDEQTALANYMSNNTDLKNQGFHIGLNDRNTLEEYVWTGSLALATYFNWGGVEPNDINGPGSERCAFMNYLGNYTWWDITCSDHKPAGYICER</sequence>
<dbReference type="Pfam" id="PF00059">
    <property type="entry name" value="Lectin_C"/>
    <property type="match status" value="1"/>
</dbReference>
<dbReference type="CDD" id="cd00037">
    <property type="entry name" value="CLECT"/>
    <property type="match status" value="1"/>
</dbReference>
<accession>A0A8J1XJD7</accession>
<proteinExistence type="predicted"/>
<dbReference type="Gene3D" id="3.10.100.10">
    <property type="entry name" value="Mannose-Binding Protein A, subunit A"/>
    <property type="match status" value="1"/>
</dbReference>
<dbReference type="PANTHER" id="PTHR22803">
    <property type="entry name" value="MANNOSE, PHOSPHOLIPASE, LECTIN RECEPTOR RELATED"/>
    <property type="match status" value="1"/>
</dbReference>
<dbReference type="PROSITE" id="PS50041">
    <property type="entry name" value="C_TYPE_LECTIN_2"/>
    <property type="match status" value="1"/>
</dbReference>
<dbReference type="InterPro" id="IPR016186">
    <property type="entry name" value="C-type_lectin-like/link_sf"/>
</dbReference>
<evidence type="ECO:0000313" key="1">
    <source>
        <dbReference type="EMBL" id="CAH1799416.1"/>
    </source>
</evidence>
<comment type="caution">
    <text evidence="1">The sequence shown here is derived from an EMBL/GenBank/DDBJ whole genome shotgun (WGS) entry which is preliminary data.</text>
</comment>
<reference evidence="1" key="1">
    <citation type="submission" date="2022-03" db="EMBL/GenBank/DDBJ databases">
        <authorList>
            <person name="Martin C."/>
        </authorList>
    </citation>
    <scope>NUCLEOTIDE SEQUENCE</scope>
</reference>
<evidence type="ECO:0000313" key="2">
    <source>
        <dbReference type="Proteomes" id="UP000749559"/>
    </source>
</evidence>
<gene>
    <name evidence="1" type="ORF">OFUS_LOCUS23427</name>
</gene>
<dbReference type="SUPFAM" id="SSF56436">
    <property type="entry name" value="C-type lectin-like"/>
    <property type="match status" value="1"/>
</dbReference>
<dbReference type="EMBL" id="CAIIXF020000011">
    <property type="protein sequence ID" value="CAH1799416.1"/>
    <property type="molecule type" value="Genomic_DNA"/>
</dbReference>
<organism evidence="1 2">
    <name type="scientific">Owenia fusiformis</name>
    <name type="common">Polychaete worm</name>
    <dbReference type="NCBI Taxonomy" id="6347"/>
    <lineage>
        <taxon>Eukaryota</taxon>
        <taxon>Metazoa</taxon>
        <taxon>Spiralia</taxon>
        <taxon>Lophotrochozoa</taxon>
        <taxon>Annelida</taxon>
        <taxon>Polychaeta</taxon>
        <taxon>Sedentaria</taxon>
        <taxon>Canalipalpata</taxon>
        <taxon>Sabellida</taxon>
        <taxon>Oweniida</taxon>
        <taxon>Oweniidae</taxon>
        <taxon>Owenia</taxon>
    </lineage>
</organism>
<dbReference type="InterPro" id="IPR001304">
    <property type="entry name" value="C-type_lectin-like"/>
</dbReference>
<dbReference type="InterPro" id="IPR050111">
    <property type="entry name" value="C-type_lectin/snaclec_domain"/>
</dbReference>
<keyword evidence="2" id="KW-1185">Reference proteome</keyword>
<dbReference type="SMART" id="SM00034">
    <property type="entry name" value="CLECT"/>
    <property type="match status" value="1"/>
</dbReference>
<dbReference type="Proteomes" id="UP000749559">
    <property type="component" value="Unassembled WGS sequence"/>
</dbReference>
<dbReference type="AlphaFoldDB" id="A0A8J1XJD7"/>
<name>A0A8J1XJD7_OWEFU</name>
<dbReference type="InterPro" id="IPR016187">
    <property type="entry name" value="CTDL_fold"/>
</dbReference>